<evidence type="ECO:0000256" key="7">
    <source>
        <dbReference type="ARBA" id="ARBA00023033"/>
    </source>
</evidence>
<evidence type="ECO:0000256" key="6">
    <source>
        <dbReference type="ARBA" id="ARBA00023004"/>
    </source>
</evidence>
<keyword evidence="7 9" id="KW-0503">Monooxygenase</keyword>
<evidence type="ECO:0000256" key="5">
    <source>
        <dbReference type="ARBA" id="ARBA00023002"/>
    </source>
</evidence>
<gene>
    <name evidence="9" type="primary">lepH_8</name>
    <name evidence="9" type="ORF">LSUE1_G001091</name>
</gene>
<keyword evidence="3 8" id="KW-0349">Heme</keyword>
<keyword evidence="6 8" id="KW-0408">Iron</keyword>
<name>A0A8T9CJP7_9HELO</name>
<sequence>MTFSITSITWAAIALVATYGYQKWAAWRTRRALAITQGCQPPTKYPHKTFSGYDLVEERTAAVKDGRQMELYMKHFEMYGKTWEETYLDIKVINTMEMRNIRHVCATGFEDYGKSSRKLFAPFLGDGIFSQEGPKWKHSRNLIRPTFSRSELSDMDFISVHVDRFLDFIPRDGSTIELQRPLHSLFLDSSSEFLFGQSMNSQRDPEASDEFLQAFNIAMAGVGKRRTAGILSRILYAFDGSWKEAYAKVHAYVDIQVKRALEETSDEDQNNPANDERPTRYILLHEMAKQTRDPIDLRFQILNVFLPAREGMAILVGNAMFHLARNPKIWTQLRDESLGLGDRELNFETLKSLQLFKHVVHEALRLQGPSGRVQRIAKRNTILPVGGGPDGKAPVFVKNGTIVAINIWGLHHDKDIWGDDANDFKPERWVGKRPLWEFVPFIGGPRICPAQQQVLTQSIYLLVRLTRNFARIENRDTILGYVERVRMLTESRNGVQVALFP</sequence>
<accession>A0A8T9CJP7</accession>
<dbReference type="GO" id="GO:0005506">
    <property type="term" value="F:iron ion binding"/>
    <property type="evidence" value="ECO:0007669"/>
    <property type="project" value="InterPro"/>
</dbReference>
<feature type="binding site" description="axial binding residue" evidence="8">
    <location>
        <position position="448"/>
    </location>
    <ligand>
        <name>heme</name>
        <dbReference type="ChEBI" id="CHEBI:30413"/>
    </ligand>
    <ligandPart>
        <name>Fe</name>
        <dbReference type="ChEBI" id="CHEBI:18248"/>
    </ligandPart>
</feature>
<dbReference type="GO" id="GO:0016712">
    <property type="term" value="F:oxidoreductase activity, acting on paired donors, with incorporation or reduction of molecular oxygen, reduced flavin or flavoprotein as one donor, and incorporation of one atom of oxygen"/>
    <property type="evidence" value="ECO:0007669"/>
    <property type="project" value="InterPro"/>
</dbReference>
<proteinExistence type="inferred from homology"/>
<evidence type="ECO:0000313" key="10">
    <source>
        <dbReference type="Proteomes" id="UP000469558"/>
    </source>
</evidence>
<dbReference type="PANTHER" id="PTHR24287:SF19">
    <property type="entry name" value="CYTOCHROME P450"/>
    <property type="match status" value="1"/>
</dbReference>
<organism evidence="9 10">
    <name type="scientific">Lachnellula suecica</name>
    <dbReference type="NCBI Taxonomy" id="602035"/>
    <lineage>
        <taxon>Eukaryota</taxon>
        <taxon>Fungi</taxon>
        <taxon>Dikarya</taxon>
        <taxon>Ascomycota</taxon>
        <taxon>Pezizomycotina</taxon>
        <taxon>Leotiomycetes</taxon>
        <taxon>Helotiales</taxon>
        <taxon>Lachnaceae</taxon>
        <taxon>Lachnellula</taxon>
    </lineage>
</organism>
<protein>
    <submittedName>
        <fullName evidence="9">Cytochrome P450 monooxygenase lepH</fullName>
    </submittedName>
</protein>
<keyword evidence="4 8" id="KW-0479">Metal-binding</keyword>
<dbReference type="InterPro" id="IPR047146">
    <property type="entry name" value="Cyt_P450_E_CYP52_fungi"/>
</dbReference>
<evidence type="ECO:0000256" key="3">
    <source>
        <dbReference type="ARBA" id="ARBA00022617"/>
    </source>
</evidence>
<keyword evidence="10" id="KW-1185">Reference proteome</keyword>
<comment type="cofactor">
    <cofactor evidence="1 8">
        <name>heme</name>
        <dbReference type="ChEBI" id="CHEBI:30413"/>
    </cofactor>
</comment>
<dbReference type="OrthoDB" id="1470350at2759"/>
<dbReference type="AlphaFoldDB" id="A0A8T9CJP7"/>
<dbReference type="SUPFAM" id="SSF48264">
    <property type="entry name" value="Cytochrome P450"/>
    <property type="match status" value="1"/>
</dbReference>
<dbReference type="Proteomes" id="UP000469558">
    <property type="component" value="Unassembled WGS sequence"/>
</dbReference>
<dbReference type="InterPro" id="IPR036396">
    <property type="entry name" value="Cyt_P450_sf"/>
</dbReference>
<comment type="similarity">
    <text evidence="2">Belongs to the cytochrome P450 family.</text>
</comment>
<dbReference type="PRINTS" id="PR01239">
    <property type="entry name" value="EP450IICYP52"/>
</dbReference>
<dbReference type="Pfam" id="PF00067">
    <property type="entry name" value="p450"/>
    <property type="match status" value="1"/>
</dbReference>
<keyword evidence="5" id="KW-0560">Oxidoreductase</keyword>
<dbReference type="PRINTS" id="PR00464">
    <property type="entry name" value="EP450II"/>
</dbReference>
<dbReference type="CDD" id="cd11063">
    <property type="entry name" value="CYP52"/>
    <property type="match status" value="1"/>
</dbReference>
<evidence type="ECO:0000256" key="1">
    <source>
        <dbReference type="ARBA" id="ARBA00001971"/>
    </source>
</evidence>
<dbReference type="Gene3D" id="1.10.630.10">
    <property type="entry name" value="Cytochrome P450"/>
    <property type="match status" value="1"/>
</dbReference>
<evidence type="ECO:0000256" key="2">
    <source>
        <dbReference type="ARBA" id="ARBA00010617"/>
    </source>
</evidence>
<evidence type="ECO:0000313" key="9">
    <source>
        <dbReference type="EMBL" id="TVY84310.1"/>
    </source>
</evidence>
<dbReference type="InterPro" id="IPR001128">
    <property type="entry name" value="Cyt_P450"/>
</dbReference>
<comment type="caution">
    <text evidence="9">The sequence shown here is derived from an EMBL/GenBank/DDBJ whole genome shotgun (WGS) entry which is preliminary data.</text>
</comment>
<dbReference type="InterPro" id="IPR002402">
    <property type="entry name" value="Cyt_P450_E_grp-II"/>
</dbReference>
<evidence type="ECO:0000256" key="8">
    <source>
        <dbReference type="PIRSR" id="PIRSR602402-1"/>
    </source>
</evidence>
<dbReference type="InterPro" id="IPR002974">
    <property type="entry name" value="Cyt_P450_E_CYP52_ascomycetes"/>
</dbReference>
<dbReference type="PANTHER" id="PTHR24287">
    <property type="entry name" value="P450, PUTATIVE (EUROFUNG)-RELATED"/>
    <property type="match status" value="1"/>
</dbReference>
<evidence type="ECO:0000256" key="4">
    <source>
        <dbReference type="ARBA" id="ARBA00022723"/>
    </source>
</evidence>
<reference evidence="9 10" key="1">
    <citation type="submission" date="2018-05" db="EMBL/GenBank/DDBJ databases">
        <title>Genome sequencing and assembly of the regulated plant pathogen Lachnellula willkommii and related sister species for the development of diagnostic species identification markers.</title>
        <authorList>
            <person name="Giroux E."/>
            <person name="Bilodeau G."/>
        </authorList>
    </citation>
    <scope>NUCLEOTIDE SEQUENCE [LARGE SCALE GENOMIC DNA]</scope>
    <source>
        <strain evidence="9 10">CBS 268.59</strain>
    </source>
</reference>
<dbReference type="EMBL" id="QGMK01000095">
    <property type="protein sequence ID" value="TVY84310.1"/>
    <property type="molecule type" value="Genomic_DNA"/>
</dbReference>
<dbReference type="GO" id="GO:0020037">
    <property type="term" value="F:heme binding"/>
    <property type="evidence" value="ECO:0007669"/>
    <property type="project" value="InterPro"/>
</dbReference>